<protein>
    <recommendedName>
        <fullName evidence="3">VWFA domain-containing protein</fullName>
    </recommendedName>
</protein>
<keyword evidence="1" id="KW-0472">Membrane</keyword>
<dbReference type="RefSeq" id="WP_183227261.1">
    <property type="nucleotide sequence ID" value="NZ_BMPW01000037.1"/>
</dbReference>
<dbReference type="CDD" id="cd00198">
    <property type="entry name" value="vWFA"/>
    <property type="match status" value="1"/>
</dbReference>
<feature type="chain" id="PRO_5030813014" description="VWFA domain-containing protein" evidence="2">
    <location>
        <begin position="29"/>
        <end position="751"/>
    </location>
</feature>
<keyword evidence="2" id="KW-0732">Signal</keyword>
<keyword evidence="1" id="KW-0812">Transmembrane</keyword>
<organism evidence="4 5">
    <name type="scientific">Actinoplanes campanulatus</name>
    <dbReference type="NCBI Taxonomy" id="113559"/>
    <lineage>
        <taxon>Bacteria</taxon>
        <taxon>Bacillati</taxon>
        <taxon>Actinomycetota</taxon>
        <taxon>Actinomycetes</taxon>
        <taxon>Micromonosporales</taxon>
        <taxon>Micromonosporaceae</taxon>
        <taxon>Actinoplanes</taxon>
    </lineage>
</organism>
<dbReference type="Gene3D" id="2.60.40.10">
    <property type="entry name" value="Immunoglobulins"/>
    <property type="match status" value="1"/>
</dbReference>
<dbReference type="AlphaFoldDB" id="A0A7W5FJV5"/>
<keyword evidence="1" id="KW-1133">Transmembrane helix</keyword>
<feature type="signal peptide" evidence="2">
    <location>
        <begin position="1"/>
        <end position="28"/>
    </location>
</feature>
<dbReference type="GO" id="GO:0005975">
    <property type="term" value="P:carbohydrate metabolic process"/>
    <property type="evidence" value="ECO:0007669"/>
    <property type="project" value="UniProtKB-ARBA"/>
</dbReference>
<feature type="domain" description="VWFA" evidence="3">
    <location>
        <begin position="40"/>
        <end position="252"/>
    </location>
</feature>
<keyword evidence="5" id="KW-1185">Reference proteome</keyword>
<feature type="transmembrane region" description="Helical" evidence="1">
    <location>
        <begin position="594"/>
        <end position="615"/>
    </location>
</feature>
<accession>A0A7W5FJV5</accession>
<name>A0A7W5FJV5_9ACTN</name>
<evidence type="ECO:0000256" key="1">
    <source>
        <dbReference type="SAM" id="Phobius"/>
    </source>
</evidence>
<comment type="caution">
    <text evidence="4">The sequence shown here is derived from an EMBL/GenBank/DDBJ whole genome shotgun (WGS) entry which is preliminary data.</text>
</comment>
<evidence type="ECO:0000256" key="2">
    <source>
        <dbReference type="SAM" id="SignalP"/>
    </source>
</evidence>
<evidence type="ECO:0000259" key="3">
    <source>
        <dbReference type="PROSITE" id="PS50234"/>
    </source>
</evidence>
<proteinExistence type="predicted"/>
<dbReference type="InterPro" id="IPR036465">
    <property type="entry name" value="vWFA_dom_sf"/>
</dbReference>
<reference evidence="4 5" key="1">
    <citation type="submission" date="2020-08" db="EMBL/GenBank/DDBJ databases">
        <title>Genomic Encyclopedia of Type Strains, Phase III (KMG-III): the genomes of soil and plant-associated and newly described type strains.</title>
        <authorList>
            <person name="Whitman W."/>
        </authorList>
    </citation>
    <scope>NUCLEOTIDE SEQUENCE [LARGE SCALE GENOMIC DNA]</scope>
    <source>
        <strain evidence="4 5">CECT 3287</strain>
    </source>
</reference>
<dbReference type="SUPFAM" id="SSF53300">
    <property type="entry name" value="vWA-like"/>
    <property type="match status" value="1"/>
</dbReference>
<evidence type="ECO:0000313" key="4">
    <source>
        <dbReference type="EMBL" id="MBB3101051.1"/>
    </source>
</evidence>
<gene>
    <name evidence="4" type="ORF">FHR83_008779</name>
</gene>
<sequence>MIGRFGRAVAAASLVAGALGVPAVAARAAPSPSGEVEPIHLAIAVDESGSLSDDEVRQERIAAASVAIAELSPESDVTVFGFGSNAGNVQAVDPDRICELAAGAGAAARDAMVACVQDNIRRRTGESADTDFVAALDQGVSTLTRKSDDRRRILLLLTDGQLDVRQDGHYGSTPEGRQREAEDNIRDRILPAAKDAGVQIWPLGFGDDVRAELLDVMAAQSAAARCSQGEVIPEARLVADGAAAVTAMMDAFVQGRCLNSKPPEQDRLEQGETVELSVTVPAIATDGAINVTKGGDERIRVEFVGPDGKPAPATGTVGDTTFELAGSGGLVESLRMRNPASGTWRVKLTAPADANPGIVTARAVWQGVLHTVFVLDPPSPRAGETVSVVMRPHTRTAEIGDPSELAGYSFAAQVSGTGLDQSLRLADDGAGADERDGDTYYSASFTLPPTATGGYRVVGTASGPGVESDRQETTFRIAAAGPQVRARILLDAATALPGAEVTGTIQGSNGSGAAVPARIELTGVDRDGTVTVAPADITLAAGATETRFTLTVADGAAPGPAGGIMKVVGADGTALGNAPLDLTVLAPPSLLERFGLYLLAAVIVLATLLAVLLLARRRRRAAIEVKGLAVALHEDGRELPPRLVAPAGIRFEFDVLVPDDGSAPALRRVSTGSDRYRIERGTDGSVRLFVPDADTLPDSPFLPLAPGAVVPLPRHPRLGLRLSGHSTAPAAIAAPDDATQPLYLSGRDDDL</sequence>
<dbReference type="Gene3D" id="3.40.50.410">
    <property type="entry name" value="von Willebrand factor, type A domain"/>
    <property type="match status" value="1"/>
</dbReference>
<dbReference type="PROSITE" id="PS50234">
    <property type="entry name" value="VWFA"/>
    <property type="match status" value="1"/>
</dbReference>
<dbReference type="InterPro" id="IPR013783">
    <property type="entry name" value="Ig-like_fold"/>
</dbReference>
<dbReference type="EMBL" id="JACHXF010000032">
    <property type="protein sequence ID" value="MBB3101051.1"/>
    <property type="molecule type" value="Genomic_DNA"/>
</dbReference>
<dbReference type="InterPro" id="IPR002035">
    <property type="entry name" value="VWF_A"/>
</dbReference>
<dbReference type="Proteomes" id="UP000590749">
    <property type="component" value="Unassembled WGS sequence"/>
</dbReference>
<evidence type="ECO:0000313" key="5">
    <source>
        <dbReference type="Proteomes" id="UP000590749"/>
    </source>
</evidence>